<dbReference type="Pfam" id="PF05598">
    <property type="entry name" value="DUF772"/>
    <property type="match status" value="1"/>
</dbReference>
<evidence type="ECO:0000313" key="2">
    <source>
        <dbReference type="EMBL" id="GAH68632.1"/>
    </source>
</evidence>
<gene>
    <name evidence="2" type="ORF">S03H2_45142</name>
</gene>
<evidence type="ECO:0000259" key="1">
    <source>
        <dbReference type="Pfam" id="PF05598"/>
    </source>
</evidence>
<organism evidence="2">
    <name type="scientific">marine sediment metagenome</name>
    <dbReference type="NCBI Taxonomy" id="412755"/>
    <lineage>
        <taxon>unclassified sequences</taxon>
        <taxon>metagenomes</taxon>
        <taxon>ecological metagenomes</taxon>
    </lineage>
</organism>
<protein>
    <recommendedName>
        <fullName evidence="1">Transposase InsH N-terminal domain-containing protein</fullName>
    </recommendedName>
</protein>
<feature type="non-terminal residue" evidence="2">
    <location>
        <position position="231"/>
    </location>
</feature>
<comment type="caution">
    <text evidence="2">The sequence shown here is derived from an EMBL/GenBank/DDBJ whole genome shotgun (WGS) entry which is preliminary data.</text>
</comment>
<dbReference type="InterPro" id="IPR008490">
    <property type="entry name" value="Transposase_InsH_N"/>
</dbReference>
<sequence length="231" mass="26415">MTDYQLPMPKLSSAYLDLIDEDNDLVNYFRLINLYNIHPVVEKCYSHAGPQGYGIGLFLSRILKIKQTFVSDRILARRLSENSTYRHLCLLDKGLTPAHNTYNTLRNNLGVKRYAEIHVNFVNEANKLGLLNPNIKQLPKNRRQGLILIGDSTPIRSYCSSKGIKQKDGSWIFTDPSVSFGRPHHKDKYPVGHKAHSLITITGIPMVSIVSTRRDSDEIHIFPLLDEFKKR</sequence>
<name>X1HGQ2_9ZZZZ</name>
<dbReference type="EMBL" id="BARU01028262">
    <property type="protein sequence ID" value="GAH68632.1"/>
    <property type="molecule type" value="Genomic_DNA"/>
</dbReference>
<dbReference type="AlphaFoldDB" id="X1HGQ2"/>
<proteinExistence type="predicted"/>
<reference evidence="2" key="1">
    <citation type="journal article" date="2014" name="Front. Microbiol.">
        <title>High frequency of phylogenetically diverse reductive dehalogenase-homologous genes in deep subseafloor sedimentary metagenomes.</title>
        <authorList>
            <person name="Kawai M."/>
            <person name="Futagami T."/>
            <person name="Toyoda A."/>
            <person name="Takaki Y."/>
            <person name="Nishi S."/>
            <person name="Hori S."/>
            <person name="Arai W."/>
            <person name="Tsubouchi T."/>
            <person name="Morono Y."/>
            <person name="Uchiyama I."/>
            <person name="Ito T."/>
            <person name="Fujiyama A."/>
            <person name="Inagaki F."/>
            <person name="Takami H."/>
        </authorList>
    </citation>
    <scope>NUCLEOTIDE SEQUENCE</scope>
    <source>
        <strain evidence="2">Expedition CK06-06</strain>
    </source>
</reference>
<feature type="domain" description="Transposase InsH N-terminal" evidence="1">
    <location>
        <begin position="16"/>
        <end position="107"/>
    </location>
</feature>
<accession>X1HGQ2</accession>